<dbReference type="Gene3D" id="3.40.50.261">
    <property type="entry name" value="Succinyl-CoA synthetase domains"/>
    <property type="match status" value="2"/>
</dbReference>
<dbReference type="AlphaFoldDB" id="A0A261SS44"/>
<proteinExistence type="inferred from homology"/>
<protein>
    <submittedName>
        <fullName evidence="3">Acyl-CoA synthetase</fullName>
    </submittedName>
</protein>
<dbReference type="OrthoDB" id="8664175at2"/>
<evidence type="ECO:0000256" key="1">
    <source>
        <dbReference type="ARBA" id="ARBA00060888"/>
    </source>
</evidence>
<dbReference type="Gene3D" id="3.30.470.20">
    <property type="entry name" value="ATP-grasp fold, B domain"/>
    <property type="match status" value="1"/>
</dbReference>
<name>A0A261SS44_9BORD</name>
<reference evidence="3 4" key="1">
    <citation type="submission" date="2017-05" db="EMBL/GenBank/DDBJ databases">
        <title>Complete and WGS of Bordetella genogroups.</title>
        <authorList>
            <person name="Spilker T."/>
            <person name="LiPuma J."/>
        </authorList>
    </citation>
    <scope>NUCLEOTIDE SEQUENCE [LARGE SCALE GENOMIC DNA]</scope>
    <source>
        <strain evidence="3 4">AU17610</strain>
    </source>
</reference>
<dbReference type="SUPFAM" id="SSF51735">
    <property type="entry name" value="NAD(P)-binding Rossmann-fold domains"/>
    <property type="match status" value="1"/>
</dbReference>
<dbReference type="InterPro" id="IPR032875">
    <property type="entry name" value="Succ_CoA_lig_flav_dom"/>
</dbReference>
<dbReference type="PANTHER" id="PTHR42793:SF4">
    <property type="entry name" value="BLL6376 PROTEIN"/>
    <property type="match status" value="1"/>
</dbReference>
<comment type="similarity">
    <text evidence="1">In the N-terminal section; belongs to the acetate CoA ligase alpha subunit family.</text>
</comment>
<dbReference type="Proteomes" id="UP000217005">
    <property type="component" value="Unassembled WGS sequence"/>
</dbReference>
<feature type="domain" description="CoA-binding" evidence="2">
    <location>
        <begin position="14"/>
        <end position="109"/>
    </location>
</feature>
<evidence type="ECO:0000313" key="4">
    <source>
        <dbReference type="Proteomes" id="UP000217005"/>
    </source>
</evidence>
<dbReference type="RefSeq" id="WP_094824325.1">
    <property type="nucleotide sequence ID" value="NZ_NEVL01000001.1"/>
</dbReference>
<evidence type="ECO:0000259" key="2">
    <source>
        <dbReference type="SMART" id="SM00881"/>
    </source>
</evidence>
<dbReference type="EMBL" id="NEVL01000001">
    <property type="protein sequence ID" value="OZI40206.1"/>
    <property type="molecule type" value="Genomic_DNA"/>
</dbReference>
<dbReference type="InterPro" id="IPR003781">
    <property type="entry name" value="CoA-bd"/>
</dbReference>
<comment type="caution">
    <text evidence="3">The sequence shown here is derived from an EMBL/GenBank/DDBJ whole genome shotgun (WGS) entry which is preliminary data.</text>
</comment>
<dbReference type="SUPFAM" id="SSF52210">
    <property type="entry name" value="Succinyl-CoA synthetase domains"/>
    <property type="match status" value="2"/>
</dbReference>
<dbReference type="Pfam" id="PF13380">
    <property type="entry name" value="CoA_binding_2"/>
    <property type="match status" value="1"/>
</dbReference>
<sequence length="695" mass="72673">MTQDSPRALCAQALLAPASIALVGASADPAKNTARPLRFMRKHRYAGRLYPINPARDSVLGEPAWPSLQALPEPIEHAFIMVPGAQVESLLEPCARAGARVVTIYSDGFAETDEAGRARQEALVRRARELGLRVLGPNSIGCANLHSGAILSVNAAFEAEDLIPGELSLVSQSGSMMGSLLSRAAARGFGFARSVSVGNEADISVGEVVDALVDDAETRVILLFLETLRDAPTLARALQRARAAGKPVIAYKLGQSAQGDALASTHTGALAGNDAAVDAFLRAHGVMRVRTLEALFELAPLARRYHASRRIRTQAPRVAVITTTGGGAATVVDNLGLRGLDAVAPPPAFIAAMAERGLKLRETPIIDLTLAATSAQYRALLDALLRADWCDAVLSVAGSSAQFHPQLVVAPLEAADKPVDKPLAVFLAPDAPESLARLQAAGIAAFRTPEACADALAALLGDPGRAPADARPWAWPAPLPRSGMLTEHQASQVFAALGVPVARAALLDPDALQHALRYPVVAKISSPDIAHKTEIGAVRVNLADADALQAAVAQIRANVARHAPGARCDGILVQEFRRGLAEFIVGYRDDPLAGPTVLLGAGGIHAELAPDIALRLAPIDEAGAWDMIRAVRHTRLVRGFRGLPEGDCAALARALVAVSQLAACTDARVAEAEINPLFVCADGVVAVDGLLRLAS</sequence>
<dbReference type="InterPro" id="IPR013815">
    <property type="entry name" value="ATP_grasp_subdomain_1"/>
</dbReference>
<dbReference type="InterPro" id="IPR036291">
    <property type="entry name" value="NAD(P)-bd_dom_sf"/>
</dbReference>
<dbReference type="SMART" id="SM00881">
    <property type="entry name" value="CoA_binding"/>
    <property type="match status" value="1"/>
</dbReference>
<dbReference type="InterPro" id="IPR016102">
    <property type="entry name" value="Succinyl-CoA_synth-like"/>
</dbReference>
<dbReference type="Gene3D" id="3.40.50.720">
    <property type="entry name" value="NAD(P)-binding Rossmann-like Domain"/>
    <property type="match status" value="1"/>
</dbReference>
<evidence type="ECO:0000313" key="3">
    <source>
        <dbReference type="EMBL" id="OZI40206.1"/>
    </source>
</evidence>
<dbReference type="GO" id="GO:0005524">
    <property type="term" value="F:ATP binding"/>
    <property type="evidence" value="ECO:0007669"/>
    <property type="project" value="InterPro"/>
</dbReference>
<dbReference type="Gene3D" id="3.30.1490.20">
    <property type="entry name" value="ATP-grasp fold, A domain"/>
    <property type="match status" value="1"/>
</dbReference>
<dbReference type="Pfam" id="PF13549">
    <property type="entry name" value="ATP-grasp_5"/>
    <property type="match status" value="1"/>
</dbReference>
<gene>
    <name evidence="3" type="ORF">CEG14_00090</name>
</gene>
<dbReference type="Pfam" id="PF13607">
    <property type="entry name" value="Succ_CoA_lig"/>
    <property type="match status" value="1"/>
</dbReference>
<dbReference type="FunFam" id="3.30.1490.20:FF:000020">
    <property type="entry name" value="Protein lysine acetyltransferase"/>
    <property type="match status" value="1"/>
</dbReference>
<dbReference type="SUPFAM" id="SSF56059">
    <property type="entry name" value="Glutathione synthetase ATP-binding domain-like"/>
    <property type="match status" value="1"/>
</dbReference>
<dbReference type="PANTHER" id="PTHR42793">
    <property type="entry name" value="COA BINDING DOMAIN CONTAINING PROTEIN"/>
    <property type="match status" value="1"/>
</dbReference>
<organism evidence="3 4">
    <name type="scientific">Bordetella genomosp. 1</name>
    <dbReference type="NCBI Taxonomy" id="1395607"/>
    <lineage>
        <taxon>Bacteria</taxon>
        <taxon>Pseudomonadati</taxon>
        <taxon>Pseudomonadota</taxon>
        <taxon>Betaproteobacteria</taxon>
        <taxon>Burkholderiales</taxon>
        <taxon>Alcaligenaceae</taxon>
        <taxon>Bordetella</taxon>
    </lineage>
</organism>
<accession>A0A261SS44</accession>